<protein>
    <submittedName>
        <fullName evidence="1">Uncharacterized protein</fullName>
    </submittedName>
</protein>
<dbReference type="AlphaFoldDB" id="A0AAE1A334"/>
<keyword evidence="2" id="KW-1185">Reference proteome</keyword>
<reference evidence="1" key="1">
    <citation type="journal article" date="2023" name="G3 (Bethesda)">
        <title>A reference genome for the long-term kleptoplast-retaining sea slug Elysia crispata morphotype clarki.</title>
        <authorList>
            <person name="Eastman K.E."/>
            <person name="Pendleton A.L."/>
            <person name="Shaikh M.A."/>
            <person name="Suttiyut T."/>
            <person name="Ogas R."/>
            <person name="Tomko P."/>
            <person name="Gavelis G."/>
            <person name="Widhalm J.R."/>
            <person name="Wisecaver J.H."/>
        </authorList>
    </citation>
    <scope>NUCLEOTIDE SEQUENCE</scope>
    <source>
        <strain evidence="1">ECLA1</strain>
    </source>
</reference>
<sequence>MRNSCHLPGMPALHTTHHLQAALRNQIPDLAETLSVPLAAPTHGSAPYRTTVIGPRCETARLYTPLPFPHTKQQICDFSRVVTSQKFTIRTTSSNTGTRSAGKVFATRASRYKKQ</sequence>
<gene>
    <name evidence="1" type="ORF">RRG08_061985</name>
</gene>
<proteinExistence type="predicted"/>
<organism evidence="1 2">
    <name type="scientific">Elysia crispata</name>
    <name type="common">lettuce slug</name>
    <dbReference type="NCBI Taxonomy" id="231223"/>
    <lineage>
        <taxon>Eukaryota</taxon>
        <taxon>Metazoa</taxon>
        <taxon>Spiralia</taxon>
        <taxon>Lophotrochozoa</taxon>
        <taxon>Mollusca</taxon>
        <taxon>Gastropoda</taxon>
        <taxon>Heterobranchia</taxon>
        <taxon>Euthyneura</taxon>
        <taxon>Panpulmonata</taxon>
        <taxon>Sacoglossa</taxon>
        <taxon>Placobranchoidea</taxon>
        <taxon>Plakobranchidae</taxon>
        <taxon>Elysia</taxon>
    </lineage>
</organism>
<evidence type="ECO:0000313" key="2">
    <source>
        <dbReference type="Proteomes" id="UP001283361"/>
    </source>
</evidence>
<dbReference type="Proteomes" id="UP001283361">
    <property type="component" value="Unassembled WGS sequence"/>
</dbReference>
<evidence type="ECO:0000313" key="1">
    <source>
        <dbReference type="EMBL" id="KAK3780364.1"/>
    </source>
</evidence>
<accession>A0AAE1A334</accession>
<comment type="caution">
    <text evidence="1">The sequence shown here is derived from an EMBL/GenBank/DDBJ whole genome shotgun (WGS) entry which is preliminary data.</text>
</comment>
<name>A0AAE1A334_9GAST</name>
<dbReference type="EMBL" id="JAWDGP010002732">
    <property type="protein sequence ID" value="KAK3780364.1"/>
    <property type="molecule type" value="Genomic_DNA"/>
</dbReference>